<protein>
    <submittedName>
        <fullName evidence="1">Uncharacterized protein</fullName>
    </submittedName>
</protein>
<keyword evidence="2" id="KW-1185">Reference proteome</keyword>
<comment type="caution">
    <text evidence="1">The sequence shown here is derived from an EMBL/GenBank/DDBJ whole genome shotgun (WGS) entry which is preliminary data.</text>
</comment>
<proteinExistence type="predicted"/>
<dbReference type="EMBL" id="JANPWB010000002">
    <property type="protein sequence ID" value="KAJ1206867.1"/>
    <property type="molecule type" value="Genomic_DNA"/>
</dbReference>
<name>A0AAV7W2U8_PLEWA</name>
<sequence>MRRTRQPRWRCQRNELDEPETLTGGARLTQLRRRGALLANRRGRDWRLHPKLLGPEVYAVSGGASVHLL</sequence>
<dbReference type="AlphaFoldDB" id="A0AAV7W2U8"/>
<accession>A0AAV7W2U8</accession>
<reference evidence="1" key="1">
    <citation type="journal article" date="2022" name="bioRxiv">
        <title>Sequencing and chromosome-scale assembly of the giantPleurodeles waltlgenome.</title>
        <authorList>
            <person name="Brown T."/>
            <person name="Elewa A."/>
            <person name="Iarovenko S."/>
            <person name="Subramanian E."/>
            <person name="Araus A.J."/>
            <person name="Petzold A."/>
            <person name="Susuki M."/>
            <person name="Suzuki K.-i.T."/>
            <person name="Hayashi T."/>
            <person name="Toyoda A."/>
            <person name="Oliveira C."/>
            <person name="Osipova E."/>
            <person name="Leigh N.D."/>
            <person name="Simon A."/>
            <person name="Yun M.H."/>
        </authorList>
    </citation>
    <scope>NUCLEOTIDE SEQUENCE</scope>
    <source>
        <strain evidence="1">20211129_DDA</strain>
        <tissue evidence="1">Liver</tissue>
    </source>
</reference>
<evidence type="ECO:0000313" key="2">
    <source>
        <dbReference type="Proteomes" id="UP001066276"/>
    </source>
</evidence>
<evidence type="ECO:0000313" key="1">
    <source>
        <dbReference type="EMBL" id="KAJ1206867.1"/>
    </source>
</evidence>
<organism evidence="1 2">
    <name type="scientific">Pleurodeles waltl</name>
    <name type="common">Iberian ribbed newt</name>
    <dbReference type="NCBI Taxonomy" id="8319"/>
    <lineage>
        <taxon>Eukaryota</taxon>
        <taxon>Metazoa</taxon>
        <taxon>Chordata</taxon>
        <taxon>Craniata</taxon>
        <taxon>Vertebrata</taxon>
        <taxon>Euteleostomi</taxon>
        <taxon>Amphibia</taxon>
        <taxon>Batrachia</taxon>
        <taxon>Caudata</taxon>
        <taxon>Salamandroidea</taxon>
        <taxon>Salamandridae</taxon>
        <taxon>Pleurodelinae</taxon>
        <taxon>Pleurodeles</taxon>
    </lineage>
</organism>
<dbReference type="Proteomes" id="UP001066276">
    <property type="component" value="Chromosome 1_2"/>
</dbReference>
<gene>
    <name evidence="1" type="ORF">NDU88_002260</name>
</gene>